<reference evidence="3 4" key="1">
    <citation type="journal article" date="2024" name="Nat. Commun.">
        <title>Phylogenomics reveals the evolutionary origins of lichenization in chlorophyte algae.</title>
        <authorList>
            <person name="Puginier C."/>
            <person name="Libourel C."/>
            <person name="Otte J."/>
            <person name="Skaloud P."/>
            <person name="Haon M."/>
            <person name="Grisel S."/>
            <person name="Petersen M."/>
            <person name="Berrin J.G."/>
            <person name="Delaux P.M."/>
            <person name="Dal Grande F."/>
            <person name="Keller J."/>
        </authorList>
    </citation>
    <scope>NUCLEOTIDE SEQUENCE [LARGE SCALE GENOMIC DNA]</scope>
    <source>
        <strain evidence="3 4">SAG 2043</strain>
    </source>
</reference>
<feature type="signal peptide" evidence="2">
    <location>
        <begin position="1"/>
        <end position="28"/>
    </location>
</feature>
<dbReference type="EMBL" id="JALJOR010000023">
    <property type="protein sequence ID" value="KAK9803143.1"/>
    <property type="molecule type" value="Genomic_DNA"/>
</dbReference>
<dbReference type="AlphaFoldDB" id="A0AAW1P2M2"/>
<accession>A0AAW1P2M2</accession>
<evidence type="ECO:0000256" key="1">
    <source>
        <dbReference type="SAM" id="MobiDB-lite"/>
    </source>
</evidence>
<evidence type="ECO:0000313" key="4">
    <source>
        <dbReference type="Proteomes" id="UP001489004"/>
    </source>
</evidence>
<organism evidence="3 4">
    <name type="scientific">[Myrmecia] bisecta</name>
    <dbReference type="NCBI Taxonomy" id="41462"/>
    <lineage>
        <taxon>Eukaryota</taxon>
        <taxon>Viridiplantae</taxon>
        <taxon>Chlorophyta</taxon>
        <taxon>core chlorophytes</taxon>
        <taxon>Trebouxiophyceae</taxon>
        <taxon>Trebouxiales</taxon>
        <taxon>Trebouxiaceae</taxon>
        <taxon>Myrmecia</taxon>
    </lineage>
</organism>
<feature type="region of interest" description="Disordered" evidence="1">
    <location>
        <begin position="360"/>
        <end position="410"/>
    </location>
</feature>
<keyword evidence="2" id="KW-0732">Signal</keyword>
<evidence type="ECO:0000313" key="3">
    <source>
        <dbReference type="EMBL" id="KAK9803143.1"/>
    </source>
</evidence>
<gene>
    <name evidence="3" type="ORF">WJX72_001344</name>
</gene>
<proteinExistence type="predicted"/>
<protein>
    <submittedName>
        <fullName evidence="3">Uncharacterized protein</fullName>
    </submittedName>
</protein>
<feature type="chain" id="PRO_5043844801" evidence="2">
    <location>
        <begin position="29"/>
        <end position="494"/>
    </location>
</feature>
<feature type="compositionally biased region" description="Polar residues" evidence="1">
    <location>
        <begin position="379"/>
        <end position="389"/>
    </location>
</feature>
<name>A0AAW1P2M2_9CHLO</name>
<evidence type="ECO:0000256" key="2">
    <source>
        <dbReference type="SAM" id="SignalP"/>
    </source>
</evidence>
<dbReference type="Proteomes" id="UP001489004">
    <property type="component" value="Unassembled WGS sequence"/>
</dbReference>
<sequence length="494" mass="51135">MAEESCARLRRLPWRYIVALLLVQAVTCSRLGPGSISATDPARTFRKLLQRSASTGSRTGGEKKMDGVWQGITYSPAAIVVDDEYNLLAAACVNSGLYAKFTGLSGYLDGRTILMNQTFTVDGTSVDVNVTDGQAITIALSQGVGNVTLYPFAVSTVQPNYTLAGTKEDLVLLRTDPQGDVDWCLHWSFSKDARGKQVLATAIEEVRIELQPSGRPLLHAVCELGTNPPTTLSSCTSEPLPAVQGAAQLISSSAADGSPQSLGLGIIYDPVAYCSSNKVPPQLEQDCAALSELAAASSVGTKNATKFCFPASGAAVSAAADQDLCCAVGTILQLQAVDVDSDLVDLYCGVDSGLADLDPSLLPASSPEPGLSGDLLPSSPASPAVQQLLPSAPPASPSPTAGKGPGGTPLNQLVNAQHNLALTNIKFGPTGLVGRRLLATAPTLAPSPARATTSSTAATARRLFGDNLGLQLPTSVITRTEFVCISGPCLDLLV</sequence>
<keyword evidence="4" id="KW-1185">Reference proteome</keyword>
<comment type="caution">
    <text evidence="3">The sequence shown here is derived from an EMBL/GenBank/DDBJ whole genome shotgun (WGS) entry which is preliminary data.</text>
</comment>